<evidence type="ECO:0000256" key="10">
    <source>
        <dbReference type="ARBA" id="ARBA00023196"/>
    </source>
</evidence>
<keyword evidence="4 12" id="KW-1003">Cell membrane</keyword>
<keyword evidence="5 12" id="KW-0547">Nucleotide-binding</keyword>
<comment type="function">
    <text evidence="12">Produces ATP from ADP in the presence of a proton gradient across the membrane. The catalytic sites are hosted primarily by the beta subunits.</text>
</comment>
<dbReference type="PATRIC" id="fig|1423748.3.peg.4"/>
<dbReference type="CDD" id="cd18115">
    <property type="entry name" value="ATP-synt_F1_beta_N"/>
    <property type="match status" value="1"/>
</dbReference>
<dbReference type="CDD" id="cd01133">
    <property type="entry name" value="F1-ATPase_beta_CD"/>
    <property type="match status" value="1"/>
</dbReference>
<evidence type="ECO:0000256" key="1">
    <source>
        <dbReference type="ARBA" id="ARBA00004170"/>
    </source>
</evidence>
<evidence type="ECO:0000256" key="3">
    <source>
        <dbReference type="ARBA" id="ARBA00022448"/>
    </source>
</evidence>
<dbReference type="InterPro" id="IPR004100">
    <property type="entry name" value="ATPase_F1/V1/A1_a/bsu_N"/>
</dbReference>
<evidence type="ECO:0000256" key="12">
    <source>
        <dbReference type="HAMAP-Rule" id="MF_01347"/>
    </source>
</evidence>
<dbReference type="Gene3D" id="1.10.1140.10">
    <property type="entry name" value="Bovine Mitochondrial F1-atpase, Atp Synthase Beta Chain, Chain D, domain 3"/>
    <property type="match status" value="1"/>
</dbReference>
<comment type="catalytic activity">
    <reaction evidence="12">
        <text>ATP + H2O + 4 H(+)(in) = ADP + phosphate + 5 H(+)(out)</text>
        <dbReference type="Rhea" id="RHEA:57720"/>
        <dbReference type="ChEBI" id="CHEBI:15377"/>
        <dbReference type="ChEBI" id="CHEBI:15378"/>
        <dbReference type="ChEBI" id="CHEBI:30616"/>
        <dbReference type="ChEBI" id="CHEBI:43474"/>
        <dbReference type="ChEBI" id="CHEBI:456216"/>
        <dbReference type="EC" id="7.1.2.2"/>
    </reaction>
</comment>
<dbReference type="InterPro" id="IPR000194">
    <property type="entry name" value="ATPase_F1/V1/A1_a/bsu_nucl-bd"/>
</dbReference>
<dbReference type="InterPro" id="IPR020003">
    <property type="entry name" value="ATPase_a/bsu_AS"/>
</dbReference>
<evidence type="ECO:0000259" key="13">
    <source>
        <dbReference type="SMART" id="SM00382"/>
    </source>
</evidence>
<dbReference type="GO" id="GO:0005886">
    <property type="term" value="C:plasma membrane"/>
    <property type="evidence" value="ECO:0007669"/>
    <property type="project" value="UniProtKB-SubCell"/>
</dbReference>
<comment type="similarity">
    <text evidence="2 12">Belongs to the ATPase alpha/beta chains family.</text>
</comment>
<accession>A0A0R1P5Y2</accession>
<comment type="caution">
    <text evidence="14">The sequence shown here is derived from an EMBL/GenBank/DDBJ whole genome shotgun (WGS) entry which is preliminary data.</text>
</comment>
<dbReference type="Gene3D" id="3.40.50.300">
    <property type="entry name" value="P-loop containing nucleotide triphosphate hydrolases"/>
    <property type="match status" value="1"/>
</dbReference>
<comment type="subcellular location">
    <subcellularLocation>
        <location evidence="12">Cell membrane</location>
        <topology evidence="12">Peripheral membrane protein</topology>
    </subcellularLocation>
    <subcellularLocation>
        <location evidence="1">Membrane</location>
        <topology evidence="1">Peripheral membrane protein</topology>
    </subcellularLocation>
</comment>
<dbReference type="InterPro" id="IPR036121">
    <property type="entry name" value="ATPase_F1/V1/A1_a/bsu_N_sf"/>
</dbReference>
<dbReference type="InterPro" id="IPR027417">
    <property type="entry name" value="P-loop_NTPase"/>
</dbReference>
<evidence type="ECO:0000313" key="15">
    <source>
        <dbReference type="Proteomes" id="UP000051311"/>
    </source>
</evidence>
<evidence type="ECO:0000256" key="11">
    <source>
        <dbReference type="ARBA" id="ARBA00023310"/>
    </source>
</evidence>
<dbReference type="Pfam" id="PF02874">
    <property type="entry name" value="ATP-synt_ab_N"/>
    <property type="match status" value="1"/>
</dbReference>
<feature type="binding site" evidence="12">
    <location>
        <begin position="153"/>
        <end position="160"/>
    </location>
    <ligand>
        <name>ATP</name>
        <dbReference type="ChEBI" id="CHEBI:30616"/>
    </ligand>
</feature>
<dbReference type="Gene3D" id="2.40.10.170">
    <property type="match status" value="1"/>
</dbReference>
<dbReference type="Proteomes" id="UP000051311">
    <property type="component" value="Unassembled WGS sequence"/>
</dbReference>
<evidence type="ECO:0000256" key="2">
    <source>
        <dbReference type="ARBA" id="ARBA00008936"/>
    </source>
</evidence>
<dbReference type="STRING" id="1423748.FC37_GL000003"/>
<dbReference type="GO" id="GO:0005524">
    <property type="term" value="F:ATP binding"/>
    <property type="evidence" value="ECO:0007669"/>
    <property type="project" value="UniProtKB-UniRule"/>
</dbReference>
<evidence type="ECO:0000256" key="8">
    <source>
        <dbReference type="ARBA" id="ARBA00023065"/>
    </source>
</evidence>
<proteinExistence type="inferred from homology"/>
<keyword evidence="6 12" id="KW-0067">ATP-binding</keyword>
<evidence type="ECO:0000256" key="5">
    <source>
        <dbReference type="ARBA" id="ARBA00022741"/>
    </source>
</evidence>
<dbReference type="InterPro" id="IPR005722">
    <property type="entry name" value="ATP_synth_F1_bsu"/>
</dbReference>
<dbReference type="Pfam" id="PF22919">
    <property type="entry name" value="ATP-synt_VA_C"/>
    <property type="match status" value="1"/>
</dbReference>
<keyword evidence="8 12" id="KW-0406">Ion transport</keyword>
<evidence type="ECO:0000256" key="7">
    <source>
        <dbReference type="ARBA" id="ARBA00022967"/>
    </source>
</evidence>
<sequence>MSEGEIVQVIGPVVDVKFPIDKNLPDINNALRVIKSENESIVLEVTVELGDGVLRTIAMESTDGLRRGMKVEDTGGPISVPVGEDTLGRVFNVLGQPIDGGPEFSKDHPRESIHKEAPKYEDLTTSREILETGIKVIDLLEPYVRGGKVGLFGGAGVGKTTIIQELIHNIAQEHGGISVFTGVGERTREGNDLYFEMKASGVLSKTAMVFGQMNEPPGARMRVALTGLTLAEYFRDVEGQDVLLFIDNIFRFTQAGSEVSALLGRMPSAVGYQPTLATEMGQLQERITSTKKGSITSIQAVYVPADDYTDPAPSTTFAHLDATTNLERSLVEQGIYPAVDPLESSSSALDPEVVGKEHYEVATRVQHVLQRYHELQDIISVLGMDELSDEEKLIVARARKVQFFLSQNFFVAEQFTGVPGSYVPIKETIKGFKLILDGHLDDLPEDSFRGVGPIEDVLKKAQEMGVTPSDPEAKALLEK</sequence>
<dbReference type="CDD" id="cd18110">
    <property type="entry name" value="ATP-synt_F1_beta_C"/>
    <property type="match status" value="1"/>
</dbReference>
<feature type="domain" description="AAA+ ATPase" evidence="13">
    <location>
        <begin position="145"/>
        <end position="330"/>
    </location>
</feature>
<dbReference type="SMART" id="SM00382">
    <property type="entry name" value="AAA"/>
    <property type="match status" value="1"/>
</dbReference>
<dbReference type="PROSITE" id="PS00152">
    <property type="entry name" value="ATPASE_ALPHA_BETA"/>
    <property type="match status" value="1"/>
</dbReference>
<dbReference type="GO" id="GO:0046933">
    <property type="term" value="F:proton-transporting ATP synthase activity, rotational mechanism"/>
    <property type="evidence" value="ECO:0007669"/>
    <property type="project" value="UniProtKB-UniRule"/>
</dbReference>
<dbReference type="FunFam" id="3.40.50.300:FF:000004">
    <property type="entry name" value="ATP synthase subunit beta"/>
    <property type="match status" value="1"/>
</dbReference>
<protein>
    <recommendedName>
        <fullName evidence="12">ATP synthase subunit beta</fullName>
        <ecNumber evidence="12">7.1.2.2</ecNumber>
    </recommendedName>
    <alternativeName>
        <fullName evidence="12">ATP synthase F1 sector subunit beta</fullName>
    </alternativeName>
    <alternativeName>
        <fullName evidence="12">F-ATPase subunit beta</fullName>
    </alternativeName>
</protein>
<dbReference type="EMBL" id="AZEL01000005">
    <property type="protein sequence ID" value="KRL24997.1"/>
    <property type="molecule type" value="Genomic_DNA"/>
</dbReference>
<dbReference type="NCBIfam" id="TIGR01039">
    <property type="entry name" value="atpD"/>
    <property type="match status" value="1"/>
</dbReference>
<keyword evidence="7 12" id="KW-1278">Translocase</keyword>
<organism evidence="14 15">
    <name type="scientific">Lactobacillus gallinarum DSM 10532 = JCM 2011</name>
    <dbReference type="NCBI Taxonomy" id="1423748"/>
    <lineage>
        <taxon>Bacteria</taxon>
        <taxon>Bacillati</taxon>
        <taxon>Bacillota</taxon>
        <taxon>Bacilli</taxon>
        <taxon>Lactobacillales</taxon>
        <taxon>Lactobacillaceae</taxon>
        <taxon>Lactobacillus</taxon>
    </lineage>
</organism>
<dbReference type="AlphaFoldDB" id="A0A0R1P5Y2"/>
<evidence type="ECO:0000313" key="14">
    <source>
        <dbReference type="EMBL" id="KRL24997.1"/>
    </source>
</evidence>
<dbReference type="SUPFAM" id="SSF50615">
    <property type="entry name" value="N-terminal domain of alpha and beta subunits of F1 ATP synthase"/>
    <property type="match status" value="1"/>
</dbReference>
<dbReference type="FunFam" id="1.10.1140.10:FF:000001">
    <property type="entry name" value="ATP synthase subunit beta"/>
    <property type="match status" value="1"/>
</dbReference>
<dbReference type="InterPro" id="IPR003593">
    <property type="entry name" value="AAA+_ATPase"/>
</dbReference>
<keyword evidence="11 12" id="KW-0066">ATP synthesis</keyword>
<evidence type="ECO:0000256" key="4">
    <source>
        <dbReference type="ARBA" id="ARBA00022475"/>
    </source>
</evidence>
<dbReference type="RefSeq" id="WP_056945445.1">
    <property type="nucleotide sequence ID" value="NZ_AZEL01000005.1"/>
</dbReference>
<keyword evidence="3 12" id="KW-0813">Transport</keyword>
<dbReference type="InterPro" id="IPR024034">
    <property type="entry name" value="ATPase_F1/V1_b/a_C"/>
</dbReference>
<dbReference type="GO" id="GO:0045259">
    <property type="term" value="C:proton-transporting ATP synthase complex"/>
    <property type="evidence" value="ECO:0007669"/>
    <property type="project" value="UniProtKB-KW"/>
</dbReference>
<dbReference type="eggNOG" id="COG0055">
    <property type="taxonomic scope" value="Bacteria"/>
</dbReference>
<gene>
    <name evidence="12" type="primary">atpD</name>
    <name evidence="14" type="ORF">FC37_GL000003</name>
</gene>
<evidence type="ECO:0000256" key="6">
    <source>
        <dbReference type="ARBA" id="ARBA00022840"/>
    </source>
</evidence>
<dbReference type="PANTHER" id="PTHR15184:SF71">
    <property type="entry name" value="ATP SYNTHASE SUBUNIT BETA, MITOCHONDRIAL"/>
    <property type="match status" value="1"/>
</dbReference>
<dbReference type="InterPro" id="IPR050053">
    <property type="entry name" value="ATPase_alpha/beta_chains"/>
</dbReference>
<reference evidence="14 15" key="1">
    <citation type="journal article" date="2015" name="Genome Announc.">
        <title>Expanding the biotechnology potential of lactobacilli through comparative genomics of 213 strains and associated genera.</title>
        <authorList>
            <person name="Sun Z."/>
            <person name="Harris H.M."/>
            <person name="McCann A."/>
            <person name="Guo C."/>
            <person name="Argimon S."/>
            <person name="Zhang W."/>
            <person name="Yang X."/>
            <person name="Jeffery I.B."/>
            <person name="Cooney J.C."/>
            <person name="Kagawa T.F."/>
            <person name="Liu W."/>
            <person name="Song Y."/>
            <person name="Salvetti E."/>
            <person name="Wrobel A."/>
            <person name="Rasinkangas P."/>
            <person name="Parkhill J."/>
            <person name="Rea M.C."/>
            <person name="O'Sullivan O."/>
            <person name="Ritari J."/>
            <person name="Douillard F.P."/>
            <person name="Paul Ross R."/>
            <person name="Yang R."/>
            <person name="Briner A.E."/>
            <person name="Felis G.E."/>
            <person name="de Vos W.M."/>
            <person name="Barrangou R."/>
            <person name="Klaenhammer T.R."/>
            <person name="Caufield P.W."/>
            <person name="Cui Y."/>
            <person name="Zhang H."/>
            <person name="O'Toole P.W."/>
        </authorList>
    </citation>
    <scope>NUCLEOTIDE SEQUENCE [LARGE SCALE GENOMIC DNA]</scope>
    <source>
        <strain evidence="14 15">DSM 10532</strain>
    </source>
</reference>
<dbReference type="SUPFAM" id="SSF52540">
    <property type="entry name" value="P-loop containing nucleoside triphosphate hydrolases"/>
    <property type="match status" value="1"/>
</dbReference>
<dbReference type="Pfam" id="PF00006">
    <property type="entry name" value="ATP-synt_ab"/>
    <property type="match status" value="1"/>
</dbReference>
<keyword evidence="12" id="KW-0375">Hydrogen ion transport</keyword>
<evidence type="ECO:0000256" key="9">
    <source>
        <dbReference type="ARBA" id="ARBA00023136"/>
    </source>
</evidence>
<dbReference type="PANTHER" id="PTHR15184">
    <property type="entry name" value="ATP SYNTHASE"/>
    <property type="match status" value="1"/>
</dbReference>
<keyword evidence="10 12" id="KW-0139">CF(1)</keyword>
<name>A0A0R1P5Y2_9LACO</name>
<dbReference type="EC" id="7.1.2.2" evidence="12"/>
<keyword evidence="9 12" id="KW-0472">Membrane</keyword>
<dbReference type="HAMAP" id="MF_01347">
    <property type="entry name" value="ATP_synth_beta_bact"/>
    <property type="match status" value="1"/>
</dbReference>
<dbReference type="InterPro" id="IPR055190">
    <property type="entry name" value="ATP-synt_VA_C"/>
</dbReference>
<dbReference type="SUPFAM" id="SSF47917">
    <property type="entry name" value="C-terminal domain of alpha and beta subunits of F1 ATP synthase"/>
    <property type="match status" value="1"/>
</dbReference>
<dbReference type="OrthoDB" id="9801639at2"/>